<evidence type="ECO:0000313" key="1">
    <source>
        <dbReference type="EMBL" id="KKN08963.1"/>
    </source>
</evidence>
<proteinExistence type="predicted"/>
<protein>
    <submittedName>
        <fullName evidence="1">Uncharacterized protein</fullName>
    </submittedName>
</protein>
<comment type="caution">
    <text evidence="1">The sequence shown here is derived from an EMBL/GenBank/DDBJ whole genome shotgun (WGS) entry which is preliminary data.</text>
</comment>
<feature type="non-terminal residue" evidence="1">
    <location>
        <position position="365"/>
    </location>
</feature>
<accession>A0A0F9QUS2</accession>
<gene>
    <name evidence="1" type="ORF">LCGC14_1051520</name>
</gene>
<reference evidence="1" key="1">
    <citation type="journal article" date="2015" name="Nature">
        <title>Complex archaea that bridge the gap between prokaryotes and eukaryotes.</title>
        <authorList>
            <person name="Spang A."/>
            <person name="Saw J.H."/>
            <person name="Jorgensen S.L."/>
            <person name="Zaremba-Niedzwiedzka K."/>
            <person name="Martijn J."/>
            <person name="Lind A.E."/>
            <person name="van Eijk R."/>
            <person name="Schleper C."/>
            <person name="Guy L."/>
            <person name="Ettema T.J."/>
        </authorList>
    </citation>
    <scope>NUCLEOTIDE SEQUENCE</scope>
</reference>
<organism evidence="1">
    <name type="scientific">marine sediment metagenome</name>
    <dbReference type="NCBI Taxonomy" id="412755"/>
    <lineage>
        <taxon>unclassified sequences</taxon>
        <taxon>metagenomes</taxon>
        <taxon>ecological metagenomes</taxon>
    </lineage>
</organism>
<name>A0A0F9QUS2_9ZZZZ</name>
<dbReference type="AlphaFoldDB" id="A0A0F9QUS2"/>
<sequence length="365" mass="41912">MTKEEAIQKATQLIQTSYAFRLYWDSIWALNMAYAKGLQWRWMEPGSSGERAIKRLHNILDPRRIDVRVTYDRIGSAIRRTAAALKPQKIAWVVSARGDSPEAMISKHVSSGILKQRMMDIRALAIWRGLHKPRCVIGSMGVRRQITTNGRPVQLPVERPKKADGSSGGNYFLKNREISWSPVFPFEVIRDSSAVHLDPNLVETEFGIQQPRSLQWIKENFGVEIDTESTMGHLYSRSDQLRRATGWNLRSHAVDSKAPGVMVYEMFFKDADQEEAWPWQLFAYQDDTNETGVSLKSLHFGRNPHYGLPIHFIHYDERVLEPWAAGMPQLMKSTQDVRNMAATAMLRVLIDHYPKWVVQDGTVNY</sequence>
<dbReference type="EMBL" id="LAZR01004399">
    <property type="protein sequence ID" value="KKN08963.1"/>
    <property type="molecule type" value="Genomic_DNA"/>
</dbReference>